<dbReference type="GO" id="GO:0006412">
    <property type="term" value="P:translation"/>
    <property type="evidence" value="ECO:0007669"/>
    <property type="project" value="UniProtKB-UniRule"/>
</dbReference>
<keyword evidence="2 6" id="KW-0689">Ribosomal protein</keyword>
<keyword evidence="6" id="KW-0699">rRNA-binding</keyword>
<dbReference type="PANTHER" id="PTHR21011:SF1">
    <property type="entry name" value="SMALL RIBOSOMAL SUBUNIT PROTEIN BS6M"/>
    <property type="match status" value="1"/>
</dbReference>
<evidence type="ECO:0000256" key="4">
    <source>
        <dbReference type="ARBA" id="ARBA00035104"/>
    </source>
</evidence>
<evidence type="ECO:0000256" key="5">
    <source>
        <dbReference type="ARBA" id="ARBA00035294"/>
    </source>
</evidence>
<dbReference type="GO" id="GO:0005840">
    <property type="term" value="C:ribosome"/>
    <property type="evidence" value="ECO:0007669"/>
    <property type="project" value="UniProtKB-KW"/>
</dbReference>
<dbReference type="Gene3D" id="3.30.70.60">
    <property type="match status" value="1"/>
</dbReference>
<dbReference type="GO" id="GO:0005737">
    <property type="term" value="C:cytoplasm"/>
    <property type="evidence" value="ECO:0007669"/>
    <property type="project" value="UniProtKB-ARBA"/>
</dbReference>
<evidence type="ECO:0000256" key="6">
    <source>
        <dbReference type="HAMAP-Rule" id="MF_00360"/>
    </source>
</evidence>
<evidence type="ECO:0000256" key="7">
    <source>
        <dbReference type="SAM" id="MobiDB-lite"/>
    </source>
</evidence>
<keyword evidence="3 6" id="KW-0687">Ribonucleoprotein</keyword>
<gene>
    <name evidence="6 8" type="primary">rpsF</name>
    <name evidence="8" type="ORF">EPICR_10148</name>
</gene>
<dbReference type="InterPro" id="IPR000529">
    <property type="entry name" value="Ribosomal_bS6"/>
</dbReference>
<dbReference type="InterPro" id="IPR014717">
    <property type="entry name" value="Transl_elong_EF1B/ribsomal_bS6"/>
</dbReference>
<feature type="compositionally biased region" description="Basic and acidic residues" evidence="7">
    <location>
        <begin position="96"/>
        <end position="129"/>
    </location>
</feature>
<evidence type="ECO:0000256" key="3">
    <source>
        <dbReference type="ARBA" id="ARBA00023274"/>
    </source>
</evidence>
<reference evidence="8" key="1">
    <citation type="submission" date="2019-01" db="EMBL/GenBank/DDBJ databases">
        <authorList>
            <consortium name="Genoscope - CEA"/>
            <person name="William W."/>
        </authorList>
    </citation>
    <scope>NUCLEOTIDE SEQUENCE</scope>
    <source>
        <strain evidence="8">CR-1</strain>
    </source>
</reference>
<name>A0A484HD87_9BACT</name>
<proteinExistence type="inferred from homology"/>
<feature type="compositionally biased region" description="Basic and acidic residues" evidence="7">
    <location>
        <begin position="139"/>
        <end position="164"/>
    </location>
</feature>
<comment type="similarity">
    <text evidence="1 6">Belongs to the bacterial ribosomal protein bS6 family.</text>
</comment>
<evidence type="ECO:0000256" key="2">
    <source>
        <dbReference type="ARBA" id="ARBA00022980"/>
    </source>
</evidence>
<dbReference type="InterPro" id="IPR035980">
    <property type="entry name" value="Ribosomal_bS6_sf"/>
</dbReference>
<evidence type="ECO:0000256" key="1">
    <source>
        <dbReference type="ARBA" id="ARBA00009512"/>
    </source>
</evidence>
<dbReference type="GO" id="GO:0070181">
    <property type="term" value="F:small ribosomal subunit rRNA binding"/>
    <property type="evidence" value="ECO:0007669"/>
    <property type="project" value="TreeGrafter"/>
</dbReference>
<dbReference type="SUPFAM" id="SSF54995">
    <property type="entry name" value="Ribosomal protein S6"/>
    <property type="match status" value="1"/>
</dbReference>
<feature type="region of interest" description="Disordered" evidence="7">
    <location>
        <begin position="96"/>
        <end position="164"/>
    </location>
</feature>
<accession>A0A484HD87</accession>
<dbReference type="AlphaFoldDB" id="A0A484HD87"/>
<dbReference type="GO" id="GO:0003735">
    <property type="term" value="F:structural constituent of ribosome"/>
    <property type="evidence" value="ECO:0007669"/>
    <property type="project" value="InterPro"/>
</dbReference>
<dbReference type="CDD" id="cd00473">
    <property type="entry name" value="bS6"/>
    <property type="match status" value="1"/>
</dbReference>
<dbReference type="GO" id="GO:1990904">
    <property type="term" value="C:ribonucleoprotein complex"/>
    <property type="evidence" value="ECO:0007669"/>
    <property type="project" value="UniProtKB-KW"/>
</dbReference>
<dbReference type="EMBL" id="CAACVI010000001">
    <property type="protein sequence ID" value="VEN72649.1"/>
    <property type="molecule type" value="Genomic_DNA"/>
</dbReference>
<dbReference type="Pfam" id="PF01250">
    <property type="entry name" value="Ribosomal_S6"/>
    <property type="match status" value="1"/>
</dbReference>
<protein>
    <recommendedName>
        <fullName evidence="5 6">Small ribosomal subunit protein bS6</fullName>
    </recommendedName>
</protein>
<keyword evidence="6" id="KW-0694">RNA-binding</keyword>
<dbReference type="NCBIfam" id="TIGR00166">
    <property type="entry name" value="S6"/>
    <property type="match status" value="1"/>
</dbReference>
<comment type="function">
    <text evidence="4 6">Binds together with bS18 to 16S ribosomal RNA.</text>
</comment>
<sequence length="164" mass="18647">MRRYETIIIIDPDIDAQEQSAATERLEGLIPDHGGFLVKTDRWGSRKLAYEIRKKTTGLYTLIDYCGTSELVNEMERFCKIDERIMKYITVLTDKEPDVDAIKEDMEREKEEKEKKEAEAAEAKAKASEPKPAPVEDEVEKKDAPPPGDEADKPEETAAEEKGE</sequence>
<organism evidence="8">
    <name type="scientific">uncultured Desulfobacteraceae bacterium</name>
    <dbReference type="NCBI Taxonomy" id="218296"/>
    <lineage>
        <taxon>Bacteria</taxon>
        <taxon>Pseudomonadati</taxon>
        <taxon>Thermodesulfobacteriota</taxon>
        <taxon>Desulfobacteria</taxon>
        <taxon>Desulfobacterales</taxon>
        <taxon>Desulfobacteraceae</taxon>
        <taxon>environmental samples</taxon>
    </lineage>
</organism>
<evidence type="ECO:0000313" key="8">
    <source>
        <dbReference type="EMBL" id="VEN72649.1"/>
    </source>
</evidence>
<dbReference type="PANTHER" id="PTHR21011">
    <property type="entry name" value="MITOCHONDRIAL 28S RIBOSOMAL PROTEIN S6"/>
    <property type="match status" value="1"/>
</dbReference>
<dbReference type="InterPro" id="IPR020814">
    <property type="entry name" value="Ribosomal_S6_plastid/chlpt"/>
</dbReference>
<dbReference type="HAMAP" id="MF_00360">
    <property type="entry name" value="Ribosomal_bS6"/>
    <property type="match status" value="1"/>
</dbReference>